<dbReference type="PANTHER" id="PTHR43107">
    <property type="entry name" value="LONG-CHAIN FATTY ACID TRANSPORT PROTEIN"/>
    <property type="match status" value="1"/>
</dbReference>
<keyword evidence="2" id="KW-0436">Ligase</keyword>
<dbReference type="InterPro" id="IPR045851">
    <property type="entry name" value="AMP-bd_C_sf"/>
</dbReference>
<evidence type="ECO:0000256" key="3">
    <source>
        <dbReference type="ARBA" id="ARBA00022741"/>
    </source>
</evidence>
<dbReference type="Pfam" id="PF00501">
    <property type="entry name" value="AMP-binding"/>
    <property type="match status" value="1"/>
</dbReference>
<dbReference type="GO" id="GO:0004467">
    <property type="term" value="F:long-chain fatty acid-CoA ligase activity"/>
    <property type="evidence" value="ECO:0007669"/>
    <property type="project" value="TreeGrafter"/>
</dbReference>
<evidence type="ECO:0000256" key="1">
    <source>
        <dbReference type="ARBA" id="ARBA00006432"/>
    </source>
</evidence>
<dbReference type="SUPFAM" id="SSF56801">
    <property type="entry name" value="Acetyl-CoA synthetase-like"/>
    <property type="match status" value="1"/>
</dbReference>
<evidence type="ECO:0000313" key="7">
    <source>
        <dbReference type="EMBL" id="TPG32821.1"/>
    </source>
</evidence>
<sequence>MFETVQALLRSRTDDDTVAVAYGDDSWTWREHLGEASAEASALIGLADLDKPVHVGALLTNSPAMLRAMAAAALGGYVLCGINTTRRGDGLLSDIRRSDCQLLLIDDAHRDLLTGLDLAGITVLDVTSSRYRDEVDAAPPLVPHHEVGPHDPLMMIFTSGTSGDPKAVPFAHGMAVVCGLSLAAQLDITAEDVCYLAMPLFHSNGVAAGWSVAINSGAVMAPARFSASRFLADVRHYRATYMNYVGKPLALVLASPERHDDAENTLRAAFGNEATDRDIAEFARRFDCRVLDGFGSSEFAVIIVREDGTPSGSIGKGYPGVAIYHPDALTECAPAIFDAAGALANFDEAVGELVNTTGSGPFSGYYNDPAATGERIRHGMYWSGDLAYRDADGWIYLAGRTADWLRVDGENLAAAPIERILQRLAPVSQVAVYAVPDDRVGDQVMAAIVLADDRALAPAELTEFLSAQSDLSPKAWPRYVRVNRVLPQTATNKILKRALIAEGATAGDGVLWERPGRGTAYVPAVLSDAVT</sequence>
<feature type="domain" description="AMP-dependent synthetase/ligase" evidence="5">
    <location>
        <begin position="14"/>
        <end position="366"/>
    </location>
</feature>
<evidence type="ECO:0000259" key="5">
    <source>
        <dbReference type="Pfam" id="PF00501"/>
    </source>
</evidence>
<evidence type="ECO:0000259" key="6">
    <source>
        <dbReference type="Pfam" id="PF13193"/>
    </source>
</evidence>
<dbReference type="Proteomes" id="UP000320095">
    <property type="component" value="Unassembled WGS sequence"/>
</dbReference>
<feature type="domain" description="AMP-binding enzyme C-terminal" evidence="6">
    <location>
        <begin position="417"/>
        <end position="493"/>
    </location>
</feature>
<evidence type="ECO:0000313" key="8">
    <source>
        <dbReference type="Proteomes" id="UP000320095"/>
    </source>
</evidence>
<dbReference type="GO" id="GO:0044539">
    <property type="term" value="P:long-chain fatty acid import into cell"/>
    <property type="evidence" value="ECO:0007669"/>
    <property type="project" value="TreeGrafter"/>
</dbReference>
<evidence type="ECO:0000256" key="4">
    <source>
        <dbReference type="ARBA" id="ARBA00022840"/>
    </source>
</evidence>
<dbReference type="RefSeq" id="WP_140694041.1">
    <property type="nucleotide sequence ID" value="NZ_RCZG01000007.1"/>
</dbReference>
<name>A0A502E8Q3_9MYCO</name>
<proteinExistence type="inferred from homology"/>
<dbReference type="InterPro" id="IPR042099">
    <property type="entry name" value="ANL_N_sf"/>
</dbReference>
<dbReference type="PROSITE" id="PS00455">
    <property type="entry name" value="AMP_BINDING"/>
    <property type="match status" value="1"/>
</dbReference>
<keyword evidence="3" id="KW-0547">Nucleotide-binding</keyword>
<dbReference type="Pfam" id="PF13193">
    <property type="entry name" value="AMP-binding_C"/>
    <property type="match status" value="1"/>
</dbReference>
<accession>A0A502E8Q3</accession>
<keyword evidence="8" id="KW-1185">Reference proteome</keyword>
<dbReference type="PANTHER" id="PTHR43107:SF15">
    <property type="entry name" value="FATTY ACID TRANSPORT PROTEIN 3, ISOFORM A"/>
    <property type="match status" value="1"/>
</dbReference>
<dbReference type="InterPro" id="IPR000873">
    <property type="entry name" value="AMP-dep_synth/lig_dom"/>
</dbReference>
<dbReference type="GO" id="GO:0005886">
    <property type="term" value="C:plasma membrane"/>
    <property type="evidence" value="ECO:0007669"/>
    <property type="project" value="TreeGrafter"/>
</dbReference>
<protein>
    <submittedName>
        <fullName evidence="7">Acyl-CoA synthetase</fullName>
    </submittedName>
</protein>
<dbReference type="GO" id="GO:0005524">
    <property type="term" value="F:ATP binding"/>
    <property type="evidence" value="ECO:0007669"/>
    <property type="project" value="UniProtKB-KW"/>
</dbReference>
<dbReference type="GO" id="GO:0005324">
    <property type="term" value="F:long-chain fatty acid transmembrane transporter activity"/>
    <property type="evidence" value="ECO:0007669"/>
    <property type="project" value="TreeGrafter"/>
</dbReference>
<dbReference type="InterPro" id="IPR025110">
    <property type="entry name" value="AMP-bd_C"/>
</dbReference>
<reference evidence="7 8" key="1">
    <citation type="journal article" date="2019" name="Environ. Microbiol.">
        <title>Species interactions and distinct microbial communities in high Arctic permafrost affected cryosols are associated with the CH4 and CO2 gas fluxes.</title>
        <authorList>
            <person name="Altshuler I."/>
            <person name="Hamel J."/>
            <person name="Turney S."/>
            <person name="Magnuson E."/>
            <person name="Levesque R."/>
            <person name="Greer C."/>
            <person name="Whyte L.G."/>
        </authorList>
    </citation>
    <scope>NUCLEOTIDE SEQUENCE [LARGE SCALE GENOMIC DNA]</scope>
    <source>
        <strain evidence="7 8">S5.20</strain>
    </source>
</reference>
<dbReference type="OrthoDB" id="9803968at2"/>
<gene>
    <name evidence="7" type="ORF">EAH80_18715</name>
</gene>
<dbReference type="Gene3D" id="3.40.50.12780">
    <property type="entry name" value="N-terminal domain of ligase-like"/>
    <property type="match status" value="1"/>
</dbReference>
<dbReference type="AlphaFoldDB" id="A0A502E8Q3"/>
<comment type="caution">
    <text evidence="7">The sequence shown here is derived from an EMBL/GenBank/DDBJ whole genome shotgun (WGS) entry which is preliminary data.</text>
</comment>
<comment type="similarity">
    <text evidence="1">Belongs to the ATP-dependent AMP-binding enzyme family.</text>
</comment>
<organism evidence="7 8">
    <name type="scientific">Mycolicibacterium hodleri</name>
    <dbReference type="NCBI Taxonomy" id="49897"/>
    <lineage>
        <taxon>Bacteria</taxon>
        <taxon>Bacillati</taxon>
        <taxon>Actinomycetota</taxon>
        <taxon>Actinomycetes</taxon>
        <taxon>Mycobacteriales</taxon>
        <taxon>Mycobacteriaceae</taxon>
        <taxon>Mycolicibacterium</taxon>
    </lineage>
</organism>
<dbReference type="Gene3D" id="3.30.300.30">
    <property type="match status" value="1"/>
</dbReference>
<dbReference type="InterPro" id="IPR020845">
    <property type="entry name" value="AMP-binding_CS"/>
</dbReference>
<dbReference type="NCBIfam" id="NF009927">
    <property type="entry name" value="PRK13388.1"/>
    <property type="match status" value="1"/>
</dbReference>
<dbReference type="EMBL" id="RCZG01000007">
    <property type="protein sequence ID" value="TPG32821.1"/>
    <property type="molecule type" value="Genomic_DNA"/>
</dbReference>
<evidence type="ECO:0000256" key="2">
    <source>
        <dbReference type="ARBA" id="ARBA00022598"/>
    </source>
</evidence>
<keyword evidence="4" id="KW-0067">ATP-binding</keyword>